<dbReference type="EMBL" id="RQVS01000025">
    <property type="protein sequence ID" value="RRJ85593.1"/>
    <property type="molecule type" value="Genomic_DNA"/>
</dbReference>
<proteinExistence type="predicted"/>
<accession>A0A3P3VY41</accession>
<evidence type="ECO:0000256" key="1">
    <source>
        <dbReference type="SAM" id="MobiDB-lite"/>
    </source>
</evidence>
<evidence type="ECO:0000313" key="2">
    <source>
        <dbReference type="EMBL" id="RRJ85593.1"/>
    </source>
</evidence>
<feature type="region of interest" description="Disordered" evidence="1">
    <location>
        <begin position="153"/>
        <end position="200"/>
    </location>
</feature>
<feature type="compositionally biased region" description="Basic and acidic residues" evidence="1">
    <location>
        <begin position="170"/>
        <end position="200"/>
    </location>
</feature>
<name>A0A3P3VY41_9MICO</name>
<sequence>MTTSSEAKGADSGAAGDDEVAHLVDEGLLIANSALRMRVKNRIVMQVLGEGRPVDVPDFREFVREEAADLVAESRASAERLAKEAASARRRTRTSVHASDYVRADWKAVDLRSRVDAALADELERLVTTPEFRREIAEESRRVAMDEMFRARMLTTDTRPYGDDEQDERDEQRRELGKELEDLVREHDAEERRAERKERRREVWRRLMPKRGR</sequence>
<protein>
    <recommendedName>
        <fullName evidence="4">Asparagine synthase</fullName>
    </recommendedName>
</protein>
<keyword evidence="3" id="KW-1185">Reference proteome</keyword>
<organism evidence="2 3">
    <name type="scientific">Gulosibacter macacae</name>
    <dbReference type="NCBI Taxonomy" id="2488791"/>
    <lineage>
        <taxon>Bacteria</taxon>
        <taxon>Bacillati</taxon>
        <taxon>Actinomycetota</taxon>
        <taxon>Actinomycetes</taxon>
        <taxon>Micrococcales</taxon>
        <taxon>Microbacteriaceae</taxon>
        <taxon>Gulosibacter</taxon>
    </lineage>
</organism>
<evidence type="ECO:0008006" key="4">
    <source>
        <dbReference type="Google" id="ProtNLM"/>
    </source>
</evidence>
<comment type="caution">
    <text evidence="2">The sequence shown here is derived from an EMBL/GenBank/DDBJ whole genome shotgun (WGS) entry which is preliminary data.</text>
</comment>
<dbReference type="Proteomes" id="UP000274391">
    <property type="component" value="Unassembled WGS sequence"/>
</dbReference>
<gene>
    <name evidence="2" type="ORF">EG850_12805</name>
</gene>
<reference evidence="2 3" key="1">
    <citation type="submission" date="2018-11" db="EMBL/GenBank/DDBJ databases">
        <title>YIM 102482-1 draft genome.</title>
        <authorList>
            <person name="Li G."/>
            <person name="Jiang Y."/>
        </authorList>
    </citation>
    <scope>NUCLEOTIDE SEQUENCE [LARGE SCALE GENOMIC DNA]</scope>
    <source>
        <strain evidence="2 3">YIM 102482-1</strain>
    </source>
</reference>
<dbReference type="AlphaFoldDB" id="A0A3P3VY41"/>
<evidence type="ECO:0000313" key="3">
    <source>
        <dbReference type="Proteomes" id="UP000274391"/>
    </source>
</evidence>
<dbReference type="RefSeq" id="WP_124974092.1">
    <property type="nucleotide sequence ID" value="NZ_RQVS01000025.1"/>
</dbReference>
<dbReference type="OrthoDB" id="5118185at2"/>